<dbReference type="Xenbase" id="XB-GENE-17340907">
    <property type="gene designation" value="stac2.S"/>
</dbReference>
<dbReference type="Gene3D" id="3.30.60.20">
    <property type="match status" value="1"/>
</dbReference>
<keyword evidence="9" id="KW-0862">Zinc</keyword>
<evidence type="ECO:0000313" key="14">
    <source>
        <dbReference type="Xenbase" id="XB-GENE-17340907"/>
    </source>
</evidence>
<evidence type="ECO:0000256" key="8">
    <source>
        <dbReference type="ARBA" id="ARBA00022771"/>
    </source>
</evidence>
<dbReference type="SUPFAM" id="SSF50044">
    <property type="entry name" value="SH3-domain"/>
    <property type="match status" value="1"/>
</dbReference>
<keyword evidence="8" id="KW-0863">Zinc-finger</keyword>
<proteinExistence type="predicted"/>
<keyword evidence="10" id="KW-0472">Membrane</keyword>
<evidence type="ECO:0000256" key="9">
    <source>
        <dbReference type="ARBA" id="ARBA00022833"/>
    </source>
</evidence>
<dbReference type="InterPro" id="IPR046349">
    <property type="entry name" value="C1-like_sf"/>
</dbReference>
<dbReference type="InterPro" id="IPR039688">
    <property type="entry name" value="STAC1/2/3"/>
</dbReference>
<dbReference type="PaxDb" id="8355-A0A1L8EKT6"/>
<keyword evidence="3" id="KW-0728">SH3 domain</keyword>
<dbReference type="RefSeq" id="XP_018093171.1">
    <property type="nucleotide sequence ID" value="XM_018237682.2"/>
</dbReference>
<accession>A0A1L8EKT6</accession>
<dbReference type="Pfam" id="PF16664">
    <property type="entry name" value="STAC2_u1"/>
    <property type="match status" value="1"/>
</dbReference>
<evidence type="ECO:0000256" key="5">
    <source>
        <dbReference type="ARBA" id="ARBA00022490"/>
    </source>
</evidence>
<keyword evidence="4" id="KW-1003">Cell membrane</keyword>
<keyword evidence="5" id="KW-0963">Cytoplasm</keyword>
<evidence type="ECO:0000256" key="2">
    <source>
        <dbReference type="ARBA" id="ARBA00004496"/>
    </source>
</evidence>
<evidence type="ECO:0000256" key="6">
    <source>
        <dbReference type="ARBA" id="ARBA00022723"/>
    </source>
</evidence>
<dbReference type="FunFam" id="3.30.60.20:FF:000022">
    <property type="entry name" value="SH3 and cysteine-rich domain-containing protein 3 isoform 2"/>
    <property type="match status" value="1"/>
</dbReference>
<dbReference type="OMA" id="QRQCSME"/>
<dbReference type="Proteomes" id="UP000186698">
    <property type="component" value="Chromosome 9_10S"/>
</dbReference>
<dbReference type="KEGG" id="xla:108702173"/>
<feature type="compositionally biased region" description="Pro residues" evidence="11">
    <location>
        <begin position="74"/>
        <end position="87"/>
    </location>
</feature>
<dbReference type="InterPro" id="IPR001452">
    <property type="entry name" value="SH3_domain"/>
</dbReference>
<dbReference type="GO" id="GO:0003009">
    <property type="term" value="P:skeletal muscle contraction"/>
    <property type="evidence" value="ECO:0000318"/>
    <property type="project" value="GO_Central"/>
</dbReference>
<keyword evidence="12" id="KW-1185">Reference proteome</keyword>
<dbReference type="InterPro" id="IPR035509">
    <property type="entry name" value="Stac2_SH3"/>
</dbReference>
<name>A0A1L8EKT6_XENLA</name>
<reference evidence="13" key="1">
    <citation type="submission" date="2025-08" db="UniProtKB">
        <authorList>
            <consortium name="RefSeq"/>
        </authorList>
    </citation>
    <scope>IDENTIFICATION</scope>
    <source>
        <strain evidence="13">J_2021</strain>
        <tissue evidence="13">Erythrocytes</tissue>
    </source>
</reference>
<dbReference type="Bgee" id="108702173">
    <property type="expression patterns" value="Expressed in brain and 11 other cell types or tissues"/>
</dbReference>
<dbReference type="PRINTS" id="PR00499">
    <property type="entry name" value="P67PHOX"/>
</dbReference>
<dbReference type="SUPFAM" id="SSF57889">
    <property type="entry name" value="Cysteine-rich domain"/>
    <property type="match status" value="1"/>
</dbReference>
<evidence type="ECO:0000256" key="4">
    <source>
        <dbReference type="ARBA" id="ARBA00022475"/>
    </source>
</evidence>
<keyword evidence="7" id="KW-0677">Repeat</keyword>
<evidence type="ECO:0000313" key="12">
    <source>
        <dbReference type="Proteomes" id="UP000186698"/>
    </source>
</evidence>
<dbReference type="AlphaFoldDB" id="A0A1L8EKT6"/>
<dbReference type="InterPro" id="IPR036028">
    <property type="entry name" value="SH3-like_dom_sf"/>
</dbReference>
<dbReference type="GO" id="GO:0008270">
    <property type="term" value="F:zinc ion binding"/>
    <property type="evidence" value="ECO:0007669"/>
    <property type="project" value="UniProtKB-KW"/>
</dbReference>
<evidence type="ECO:0000313" key="13">
    <source>
        <dbReference type="RefSeq" id="XP_018093171.1"/>
    </source>
</evidence>
<dbReference type="SMART" id="SM00326">
    <property type="entry name" value="SH3"/>
    <property type="match status" value="1"/>
</dbReference>
<evidence type="ECO:0000256" key="1">
    <source>
        <dbReference type="ARBA" id="ARBA00004278"/>
    </source>
</evidence>
<dbReference type="AGR" id="Xenbase:XB-GENE-17340907"/>
<dbReference type="GO" id="GO:1903078">
    <property type="term" value="P:positive regulation of protein localization to plasma membrane"/>
    <property type="evidence" value="ECO:0000318"/>
    <property type="project" value="GO_Central"/>
</dbReference>
<dbReference type="PROSITE" id="PS00479">
    <property type="entry name" value="ZF_DAG_PE_1"/>
    <property type="match status" value="1"/>
</dbReference>
<evidence type="ECO:0000256" key="7">
    <source>
        <dbReference type="ARBA" id="ARBA00022737"/>
    </source>
</evidence>
<dbReference type="GO" id="GO:0005737">
    <property type="term" value="C:cytoplasm"/>
    <property type="evidence" value="ECO:0007669"/>
    <property type="project" value="UniProtKB-SubCell"/>
</dbReference>
<feature type="region of interest" description="Disordered" evidence="11">
    <location>
        <begin position="221"/>
        <end position="260"/>
    </location>
</feature>
<feature type="region of interest" description="Disordered" evidence="11">
    <location>
        <begin position="183"/>
        <end position="202"/>
    </location>
</feature>
<evidence type="ECO:0000256" key="3">
    <source>
        <dbReference type="ARBA" id="ARBA00022443"/>
    </source>
</evidence>
<gene>
    <name evidence="13 14" type="primary">stac2.S</name>
</gene>
<protein>
    <submittedName>
        <fullName evidence="13">SH3 and cysteine-rich domain-containing protein 2</fullName>
    </submittedName>
</protein>
<evidence type="ECO:0000256" key="10">
    <source>
        <dbReference type="ARBA" id="ARBA00023136"/>
    </source>
</evidence>
<dbReference type="Gene3D" id="2.30.30.40">
    <property type="entry name" value="SH3 Domains"/>
    <property type="match status" value="1"/>
</dbReference>
<dbReference type="GO" id="GO:0042383">
    <property type="term" value="C:sarcolemma"/>
    <property type="evidence" value="ECO:0007669"/>
    <property type="project" value="UniProtKB-SubCell"/>
</dbReference>
<dbReference type="PANTHER" id="PTHR15135">
    <property type="entry name" value="STAC"/>
    <property type="match status" value="1"/>
</dbReference>
<keyword evidence="6" id="KW-0479">Metal-binding</keyword>
<dbReference type="InterPro" id="IPR002219">
    <property type="entry name" value="PKC_DAG/PE"/>
</dbReference>
<dbReference type="PROSITE" id="PS50002">
    <property type="entry name" value="SH3"/>
    <property type="match status" value="1"/>
</dbReference>
<dbReference type="PANTHER" id="PTHR15135:SF5">
    <property type="entry name" value="SH3 AND CYSTEINE-RICH DOMAIN-CONTAINING PROTEIN 2"/>
    <property type="match status" value="1"/>
</dbReference>
<dbReference type="PRINTS" id="PR00452">
    <property type="entry name" value="SH3DOMAIN"/>
</dbReference>
<organism evidence="12 13">
    <name type="scientific">Xenopus laevis</name>
    <name type="common">African clawed frog</name>
    <dbReference type="NCBI Taxonomy" id="8355"/>
    <lineage>
        <taxon>Eukaryota</taxon>
        <taxon>Metazoa</taxon>
        <taxon>Chordata</taxon>
        <taxon>Craniata</taxon>
        <taxon>Vertebrata</taxon>
        <taxon>Euteleostomi</taxon>
        <taxon>Amphibia</taxon>
        <taxon>Batrachia</taxon>
        <taxon>Anura</taxon>
        <taxon>Pipoidea</taxon>
        <taxon>Pipidae</taxon>
        <taxon>Xenopodinae</taxon>
        <taxon>Xenopus</taxon>
        <taxon>Xenopus</taxon>
    </lineage>
</organism>
<dbReference type="Pfam" id="PF14604">
    <property type="entry name" value="SH3_9"/>
    <property type="match status" value="1"/>
</dbReference>
<dbReference type="CDD" id="cd11985">
    <property type="entry name" value="SH3_Stac2_C"/>
    <property type="match status" value="1"/>
</dbReference>
<dbReference type="OrthoDB" id="9991832at2759"/>
<sequence>MTEITESDSQNTEQRPLGSRIGGGGGGCGLPESKLQRFRRSISLKTILRSKSVENFFQRPLSESKIPSDVLLSPPAPPPPPSPPPVPSEVLPQTEQPPPPCHKPLSVLQPVQTHNFHDHVFKKQCPCHLCHQIIVGNSKQGLRCKTCKIGVHLWCSEEVSHQQCLGKMSTSFRRNFSSPLLIHETQPSPKKIPQPAPGSRGRVDPVYETLRFGTSLAHLNRSGCSSVSESPTRSLSEREERLEDPEGSIRSSEESPSHPVFPAESEAAVIEDTRSVSNLMAAGRARKEISPMYCYVVLYKFLPQEINDLPLQPGDRVLVLDDSNEDWWKGKCGDRTGFFPANFVQRVRLGETVWKSTKPFQGIKEQGQLSVKEGQVCVGVARPETEGFIKVSSGKKKGLVPQEFLIEM</sequence>
<dbReference type="STRING" id="8355.A0A1L8EKT6"/>
<dbReference type="PROSITE" id="PS50081">
    <property type="entry name" value="ZF_DAG_PE_2"/>
    <property type="match status" value="1"/>
</dbReference>
<dbReference type="CTD" id="108702173"/>
<feature type="compositionally biased region" description="Gly residues" evidence="11">
    <location>
        <begin position="20"/>
        <end position="29"/>
    </location>
</feature>
<feature type="region of interest" description="Disordered" evidence="11">
    <location>
        <begin position="67"/>
        <end position="105"/>
    </location>
</feature>
<feature type="region of interest" description="Disordered" evidence="11">
    <location>
        <begin position="1"/>
        <end position="34"/>
    </location>
</feature>
<comment type="subcellular location">
    <subcellularLocation>
        <location evidence="1">Cell membrane</location>
        <location evidence="1">Sarcolemma</location>
        <topology evidence="1">Peripheral membrane protein</topology>
        <orientation evidence="1">Cytoplasmic side</orientation>
    </subcellularLocation>
    <subcellularLocation>
        <location evidence="2">Cytoplasm</location>
    </subcellularLocation>
</comment>
<dbReference type="GeneID" id="108702173"/>
<evidence type="ECO:0000256" key="11">
    <source>
        <dbReference type="SAM" id="MobiDB-lite"/>
    </source>
</evidence>
<dbReference type="CDD" id="cd20881">
    <property type="entry name" value="C1_Stac2"/>
    <property type="match status" value="1"/>
</dbReference>